<feature type="transmembrane region" description="Helical" evidence="1">
    <location>
        <begin position="208"/>
        <end position="228"/>
    </location>
</feature>
<keyword evidence="1" id="KW-0472">Membrane</keyword>
<dbReference type="Pfam" id="PF09490">
    <property type="entry name" value="CbtA"/>
    <property type="match status" value="1"/>
</dbReference>
<dbReference type="AlphaFoldDB" id="A0A7W8IF11"/>
<keyword evidence="1" id="KW-1133">Transmembrane helix</keyword>
<sequence>MTRTLLLRGMLVGVVAGLLVFAFARWIGEPQVERAIAFETAADQAKGEAPELEMVSRRVQKSFGLLTGTVVYGAAVGGLFGLVFALAYGRIGELGPRALSAVLAGLGFVAIVLVPQLKYPANPPAVGSAETIGVRTGAYFLLIAVSIAAMVFSLQMRKRLARRFGEWNGSLLAAALFVVVVSLVAHFLPVVDEVPAGFPVTLMWKFRVAAVEIQAVLWGTLGLGLGWWMERELGLGRIPK</sequence>
<keyword evidence="3" id="KW-1185">Reference proteome</keyword>
<evidence type="ECO:0000313" key="3">
    <source>
        <dbReference type="Proteomes" id="UP000568106"/>
    </source>
</evidence>
<feature type="transmembrane region" description="Helical" evidence="1">
    <location>
        <begin position="167"/>
        <end position="188"/>
    </location>
</feature>
<reference evidence="2" key="1">
    <citation type="submission" date="2020-08" db="EMBL/GenBank/DDBJ databases">
        <title>Genomic Encyclopedia of Type Strains, Phase IV (KMG-V): Genome sequencing to study the core and pangenomes of soil and plant-associated prokaryotes.</title>
        <authorList>
            <person name="Whitman W."/>
        </authorList>
    </citation>
    <scope>NUCLEOTIDE SEQUENCE [LARGE SCALE GENOMIC DNA]</scope>
    <source>
        <strain evidence="2">M8UP27</strain>
    </source>
</reference>
<dbReference type="Proteomes" id="UP000568106">
    <property type="component" value="Unassembled WGS sequence"/>
</dbReference>
<protein>
    <submittedName>
        <fullName evidence="2">Cobalt transporter CbtA</fullName>
    </submittedName>
</protein>
<keyword evidence="1" id="KW-0812">Transmembrane</keyword>
<feature type="transmembrane region" description="Helical" evidence="1">
    <location>
        <begin position="5"/>
        <end position="27"/>
    </location>
</feature>
<gene>
    <name evidence="2" type="ORF">HDF09_000612</name>
</gene>
<accession>A0A7W8IF11</accession>
<evidence type="ECO:0000313" key="2">
    <source>
        <dbReference type="EMBL" id="MBB5315962.1"/>
    </source>
</evidence>
<comment type="caution">
    <text evidence="2">The sequence shown here is derived from an EMBL/GenBank/DDBJ whole genome shotgun (WGS) entry which is preliminary data.</text>
</comment>
<proteinExistence type="predicted"/>
<dbReference type="EMBL" id="JACHDY010000001">
    <property type="protein sequence ID" value="MBB5315962.1"/>
    <property type="molecule type" value="Genomic_DNA"/>
</dbReference>
<dbReference type="InterPro" id="IPR012666">
    <property type="entry name" value="CbtA_put"/>
</dbReference>
<feature type="transmembrane region" description="Helical" evidence="1">
    <location>
        <begin position="98"/>
        <end position="117"/>
    </location>
</feature>
<evidence type="ECO:0000256" key="1">
    <source>
        <dbReference type="SAM" id="Phobius"/>
    </source>
</evidence>
<feature type="transmembrane region" description="Helical" evidence="1">
    <location>
        <begin position="63"/>
        <end position="86"/>
    </location>
</feature>
<name>A0A7W8IF11_9BACT</name>
<feature type="transmembrane region" description="Helical" evidence="1">
    <location>
        <begin position="137"/>
        <end position="155"/>
    </location>
</feature>
<organism evidence="2 3">
    <name type="scientific">Tunturiibacter empetritectus</name>
    <dbReference type="NCBI Taxonomy" id="3069691"/>
    <lineage>
        <taxon>Bacteria</taxon>
        <taxon>Pseudomonadati</taxon>
        <taxon>Acidobacteriota</taxon>
        <taxon>Terriglobia</taxon>
        <taxon>Terriglobales</taxon>
        <taxon>Acidobacteriaceae</taxon>
        <taxon>Tunturiibacter</taxon>
    </lineage>
</organism>